<proteinExistence type="predicted"/>
<dbReference type="RefSeq" id="WP_150204098.1">
    <property type="nucleotide sequence ID" value="NZ_CP043939.1"/>
</dbReference>
<accession>A0A5P1X4G0</accession>
<dbReference type="Proteomes" id="UP000325295">
    <property type="component" value="Chromosome"/>
</dbReference>
<dbReference type="KEGG" id="lnn:F0161_06615"/>
<evidence type="ECO:0000313" key="1">
    <source>
        <dbReference type="EMBL" id="QER67559.1"/>
    </source>
</evidence>
<keyword evidence="2" id="KW-1185">Reference proteome</keyword>
<dbReference type="AlphaFoldDB" id="A0A5P1X4G0"/>
<organism evidence="1 2">
    <name type="scientific">Paucilactobacillus nenjiangensis</name>
    <dbReference type="NCBI Taxonomy" id="1296540"/>
    <lineage>
        <taxon>Bacteria</taxon>
        <taxon>Bacillati</taxon>
        <taxon>Bacillota</taxon>
        <taxon>Bacilli</taxon>
        <taxon>Lactobacillales</taxon>
        <taxon>Lactobacillaceae</taxon>
        <taxon>Paucilactobacillus</taxon>
    </lineage>
</organism>
<dbReference type="EMBL" id="CP043939">
    <property type="protein sequence ID" value="QER67559.1"/>
    <property type="molecule type" value="Genomic_DNA"/>
</dbReference>
<sequence>MSTLNKPNSDIKISPSEKMKLNNRIEGKFSNNRAKQLKEIGRGFKELREAANVNVTSKLFK</sequence>
<gene>
    <name evidence="1" type="ORF">F0161_06615</name>
</gene>
<protein>
    <submittedName>
        <fullName evidence="1">Uncharacterized protein</fullName>
    </submittedName>
</protein>
<evidence type="ECO:0000313" key="2">
    <source>
        <dbReference type="Proteomes" id="UP000325295"/>
    </source>
</evidence>
<reference evidence="1 2" key="1">
    <citation type="submission" date="2019-09" db="EMBL/GenBank/DDBJ databases">
        <title>Complete Genome Sequence of Lactobacillus nenjiangensis SH-Y15, isolated from sauerkraut.</title>
        <authorList>
            <person name="Yang H."/>
        </authorList>
    </citation>
    <scope>NUCLEOTIDE SEQUENCE [LARGE SCALE GENOMIC DNA]</scope>
    <source>
        <strain evidence="1 2">SH-Y15</strain>
    </source>
</reference>
<name>A0A5P1X4G0_9LACO</name>